<dbReference type="InterPro" id="IPR050592">
    <property type="entry name" value="GDSL_lipolytic_enzyme"/>
</dbReference>
<protein>
    <submittedName>
        <fullName evidence="3">Uncharacterized protein</fullName>
    </submittedName>
</protein>
<dbReference type="GO" id="GO:0016788">
    <property type="term" value="F:hydrolase activity, acting on ester bonds"/>
    <property type="evidence" value="ECO:0007669"/>
    <property type="project" value="InterPro"/>
</dbReference>
<dbReference type="CDD" id="cd01837">
    <property type="entry name" value="SGNH_plant_lipase_like"/>
    <property type="match status" value="1"/>
</dbReference>
<accession>A0A7I8L9Z2</accession>
<dbReference type="InterPro" id="IPR035669">
    <property type="entry name" value="SGNH_plant_lipase-like"/>
</dbReference>
<evidence type="ECO:0000313" key="3">
    <source>
        <dbReference type="EMBL" id="CAA7406680.1"/>
    </source>
</evidence>
<keyword evidence="2" id="KW-0732">Signal</keyword>
<evidence type="ECO:0000256" key="1">
    <source>
        <dbReference type="ARBA" id="ARBA00008668"/>
    </source>
</evidence>
<dbReference type="InterPro" id="IPR036514">
    <property type="entry name" value="SGNH_hydro_sf"/>
</dbReference>
<dbReference type="Pfam" id="PF00657">
    <property type="entry name" value="Lipase_GDSL"/>
    <property type="match status" value="1"/>
</dbReference>
<gene>
    <name evidence="3" type="ORF">SI8410_13017358</name>
</gene>
<evidence type="ECO:0000313" key="4">
    <source>
        <dbReference type="Proteomes" id="UP000663760"/>
    </source>
</evidence>
<dbReference type="PANTHER" id="PTHR45642">
    <property type="entry name" value="GDSL ESTERASE/LIPASE EXL3"/>
    <property type="match status" value="1"/>
</dbReference>
<evidence type="ECO:0000256" key="2">
    <source>
        <dbReference type="SAM" id="SignalP"/>
    </source>
</evidence>
<sequence>MERYSGATAALSVIFMARLFLTVSSLENRTSTPLAPALIAFGDSIVDPGNNNVLTTVVKCNFPPYGQDFVGSTPTGRFCNGKIPTDFLAAKMGIKEYLPPYLGSDLTPEDILTGVSFASGGTGFDPLTSKLVSVLSMPDQLELFKKYASQVRDIAGAEKGDAILAEAIYAIAAGNDDIANTYFSTPFRRSLFDIPSYVNMIASYASAFVEELINLGARRIGFVSLPPLGCLPSQRTLGGGIARACDPIRNQAAMLFNSKMAEVMRSLSEKYPGRKVVILDIYTSLLDMIERPSSYGFVESTKGCCGTGTIEVTLLCNPLTPITCGDDSKYVFWDSFHPTERAYEVLSDLLLRRYQRELQ</sequence>
<dbReference type="PANTHER" id="PTHR45642:SF95">
    <property type="entry name" value="GDSL-LIKE LIPASE_ACYLHYDROLASE FAMILY PROTEIN, EXPRESSED"/>
    <property type="match status" value="1"/>
</dbReference>
<feature type="chain" id="PRO_5029740814" evidence="2">
    <location>
        <begin position="26"/>
        <end position="359"/>
    </location>
</feature>
<dbReference type="InterPro" id="IPR001087">
    <property type="entry name" value="GDSL"/>
</dbReference>
<dbReference type="Gene3D" id="3.40.50.1110">
    <property type="entry name" value="SGNH hydrolase"/>
    <property type="match status" value="1"/>
</dbReference>
<name>A0A7I8L9Z2_SPIIN</name>
<dbReference type="AlphaFoldDB" id="A0A7I8L9Z2"/>
<organism evidence="3 4">
    <name type="scientific">Spirodela intermedia</name>
    <name type="common">Intermediate duckweed</name>
    <dbReference type="NCBI Taxonomy" id="51605"/>
    <lineage>
        <taxon>Eukaryota</taxon>
        <taxon>Viridiplantae</taxon>
        <taxon>Streptophyta</taxon>
        <taxon>Embryophyta</taxon>
        <taxon>Tracheophyta</taxon>
        <taxon>Spermatophyta</taxon>
        <taxon>Magnoliopsida</taxon>
        <taxon>Liliopsida</taxon>
        <taxon>Araceae</taxon>
        <taxon>Lemnoideae</taxon>
        <taxon>Spirodela</taxon>
    </lineage>
</organism>
<feature type="signal peptide" evidence="2">
    <location>
        <begin position="1"/>
        <end position="25"/>
    </location>
</feature>
<proteinExistence type="inferred from homology"/>
<dbReference type="EMBL" id="LR746276">
    <property type="protein sequence ID" value="CAA7406680.1"/>
    <property type="molecule type" value="Genomic_DNA"/>
</dbReference>
<dbReference type="OrthoDB" id="1600564at2759"/>
<comment type="similarity">
    <text evidence="1">Belongs to the 'GDSL' lipolytic enzyme family.</text>
</comment>
<keyword evidence="4" id="KW-1185">Reference proteome</keyword>
<dbReference type="Proteomes" id="UP000663760">
    <property type="component" value="Chromosome 13"/>
</dbReference>
<reference evidence="3" key="1">
    <citation type="submission" date="2020-02" db="EMBL/GenBank/DDBJ databases">
        <authorList>
            <person name="Scholz U."/>
            <person name="Mascher M."/>
            <person name="Fiebig A."/>
        </authorList>
    </citation>
    <scope>NUCLEOTIDE SEQUENCE</scope>
</reference>
<dbReference type="FunFam" id="3.40.50.1110:FF:000003">
    <property type="entry name" value="GDSL esterase/lipase APG"/>
    <property type="match status" value="1"/>
</dbReference>
<dbReference type="SUPFAM" id="SSF52266">
    <property type="entry name" value="SGNH hydrolase"/>
    <property type="match status" value="1"/>
</dbReference>